<evidence type="ECO:0000313" key="10">
    <source>
        <dbReference type="EnsemblPlants" id="QL05p080407:mrna"/>
    </source>
</evidence>
<keyword evidence="5" id="KW-0418">Kinase</keyword>
<dbReference type="PANTHER" id="PTHR27002:SF1082">
    <property type="entry name" value="OS06G0693000 PROTEIN"/>
    <property type="match status" value="1"/>
</dbReference>
<dbReference type="OMA" id="NMVPARE"/>
<protein>
    <recommendedName>
        <fullName evidence="1">non-specific serine/threonine protein kinase</fullName>
        <ecNumber evidence="1">2.7.11.1</ecNumber>
    </recommendedName>
</protein>
<evidence type="ECO:0000256" key="2">
    <source>
        <dbReference type="ARBA" id="ARBA00022527"/>
    </source>
</evidence>
<dbReference type="GO" id="GO:0005886">
    <property type="term" value="C:plasma membrane"/>
    <property type="evidence" value="ECO:0007669"/>
    <property type="project" value="TreeGrafter"/>
</dbReference>
<dbReference type="FunFam" id="1.10.510.10:FF:001023">
    <property type="entry name" value="Os07g0541700 protein"/>
    <property type="match status" value="1"/>
</dbReference>
<evidence type="ECO:0000256" key="7">
    <source>
        <dbReference type="ARBA" id="ARBA00047899"/>
    </source>
</evidence>
<evidence type="ECO:0000256" key="3">
    <source>
        <dbReference type="ARBA" id="ARBA00022679"/>
    </source>
</evidence>
<dbReference type="EnsemblPlants" id="QL05p080407:mrna">
    <property type="protein sequence ID" value="QL05p080407:mrna"/>
    <property type="gene ID" value="QL05p080407"/>
</dbReference>
<comment type="catalytic activity">
    <reaction evidence="8">
        <text>L-seryl-[protein] + ATP = O-phospho-L-seryl-[protein] + ADP + H(+)</text>
        <dbReference type="Rhea" id="RHEA:17989"/>
        <dbReference type="Rhea" id="RHEA-COMP:9863"/>
        <dbReference type="Rhea" id="RHEA-COMP:11604"/>
        <dbReference type="ChEBI" id="CHEBI:15378"/>
        <dbReference type="ChEBI" id="CHEBI:29999"/>
        <dbReference type="ChEBI" id="CHEBI:30616"/>
        <dbReference type="ChEBI" id="CHEBI:83421"/>
        <dbReference type="ChEBI" id="CHEBI:456216"/>
        <dbReference type="EC" id="2.7.11.1"/>
    </reaction>
</comment>
<dbReference type="GO" id="GO:0004674">
    <property type="term" value="F:protein serine/threonine kinase activity"/>
    <property type="evidence" value="ECO:0007669"/>
    <property type="project" value="UniProtKB-KW"/>
</dbReference>
<dbReference type="GO" id="GO:0005524">
    <property type="term" value="F:ATP binding"/>
    <property type="evidence" value="ECO:0007669"/>
    <property type="project" value="UniProtKB-KW"/>
</dbReference>
<sequence length="315" mass="35869">MMKVTDFADWSTAFQNKCREQCLENCSCIAYAYETGIGCMSWIDKQIDTKQLSSSGVELYIHLAYSEFDKVGDVKKKLSQSLIYRNNFPFHLDLFTVEVDGKAKSDNLDQVKAQDLPLFNFEKLASATNNFHLSNKLGQGGFGPLYRGKLSYGQEIVVKRLSKTSGQGLLGCSVEGEEKMLIYEFMLNKTLDALLFDPHKGKLLDWRKRFNIIEGIGRGLLYLHRDSRLRIINRDLKAISTFHFGQFNWKRVLISGRRNSRFYGQEQSMSLLGFDNFFDSLVPSSGHLAKLNMVPARETQSGPSGPPWKLVDRCI</sequence>
<organism evidence="10 11">
    <name type="scientific">Quercus lobata</name>
    <name type="common">Valley oak</name>
    <dbReference type="NCBI Taxonomy" id="97700"/>
    <lineage>
        <taxon>Eukaryota</taxon>
        <taxon>Viridiplantae</taxon>
        <taxon>Streptophyta</taxon>
        <taxon>Embryophyta</taxon>
        <taxon>Tracheophyta</taxon>
        <taxon>Spermatophyta</taxon>
        <taxon>Magnoliopsida</taxon>
        <taxon>eudicotyledons</taxon>
        <taxon>Gunneridae</taxon>
        <taxon>Pentapetalae</taxon>
        <taxon>rosids</taxon>
        <taxon>fabids</taxon>
        <taxon>Fagales</taxon>
        <taxon>Fagaceae</taxon>
        <taxon>Quercus</taxon>
    </lineage>
</organism>
<dbReference type="EC" id="2.7.11.1" evidence="1"/>
<dbReference type="InterPro" id="IPR011009">
    <property type="entry name" value="Kinase-like_dom_sf"/>
</dbReference>
<keyword evidence="6" id="KW-0067">ATP-binding</keyword>
<accession>A0A7N2LV18</accession>
<dbReference type="InterPro" id="IPR003609">
    <property type="entry name" value="Pan_app"/>
</dbReference>
<keyword evidence="3" id="KW-0808">Transferase</keyword>
<evidence type="ECO:0000256" key="1">
    <source>
        <dbReference type="ARBA" id="ARBA00012513"/>
    </source>
</evidence>
<dbReference type="SUPFAM" id="SSF56112">
    <property type="entry name" value="Protein kinase-like (PK-like)"/>
    <property type="match status" value="1"/>
</dbReference>
<dbReference type="AlphaFoldDB" id="A0A7N2LV18"/>
<name>A0A7N2LV18_QUELO</name>
<reference evidence="10 11" key="1">
    <citation type="journal article" date="2016" name="G3 (Bethesda)">
        <title>First Draft Assembly and Annotation of the Genome of a California Endemic Oak Quercus lobata Nee (Fagaceae).</title>
        <authorList>
            <person name="Sork V.L."/>
            <person name="Fitz-Gibbon S.T."/>
            <person name="Puiu D."/>
            <person name="Crepeau M."/>
            <person name="Gugger P.F."/>
            <person name="Sherman R."/>
            <person name="Stevens K."/>
            <person name="Langley C.H."/>
            <person name="Pellegrini M."/>
            <person name="Salzberg S.L."/>
        </authorList>
    </citation>
    <scope>NUCLEOTIDE SEQUENCE [LARGE SCALE GENOMIC DNA]</scope>
    <source>
        <strain evidence="10 11">cv. SW786</strain>
    </source>
</reference>
<dbReference type="CDD" id="cd01098">
    <property type="entry name" value="PAN_AP_plant"/>
    <property type="match status" value="1"/>
</dbReference>
<feature type="domain" description="Apple" evidence="9">
    <location>
        <begin position="1"/>
        <end position="64"/>
    </location>
</feature>
<dbReference type="InParanoid" id="A0A7N2LV18"/>
<reference evidence="10" key="2">
    <citation type="submission" date="2021-01" db="UniProtKB">
        <authorList>
            <consortium name="EnsemblPlants"/>
        </authorList>
    </citation>
    <scope>IDENTIFICATION</scope>
</reference>
<keyword evidence="11" id="KW-1185">Reference proteome</keyword>
<evidence type="ECO:0000256" key="4">
    <source>
        <dbReference type="ARBA" id="ARBA00022741"/>
    </source>
</evidence>
<dbReference type="EMBL" id="LRBV02000005">
    <property type="status" value="NOT_ANNOTATED_CDS"/>
    <property type="molecule type" value="Genomic_DNA"/>
</dbReference>
<keyword evidence="4" id="KW-0547">Nucleotide-binding</keyword>
<keyword evidence="2" id="KW-0723">Serine/threonine-protein kinase</keyword>
<evidence type="ECO:0000256" key="8">
    <source>
        <dbReference type="ARBA" id="ARBA00048679"/>
    </source>
</evidence>
<dbReference type="Proteomes" id="UP000594261">
    <property type="component" value="Chromosome 5"/>
</dbReference>
<evidence type="ECO:0000256" key="5">
    <source>
        <dbReference type="ARBA" id="ARBA00022777"/>
    </source>
</evidence>
<proteinExistence type="predicted"/>
<dbReference type="Pfam" id="PF08276">
    <property type="entry name" value="PAN_2"/>
    <property type="match status" value="1"/>
</dbReference>
<evidence type="ECO:0000256" key="6">
    <source>
        <dbReference type="ARBA" id="ARBA00022840"/>
    </source>
</evidence>
<dbReference type="Gene3D" id="3.30.200.20">
    <property type="entry name" value="Phosphorylase Kinase, domain 1"/>
    <property type="match status" value="1"/>
</dbReference>
<dbReference type="Gene3D" id="1.10.510.10">
    <property type="entry name" value="Transferase(Phosphotransferase) domain 1"/>
    <property type="match status" value="1"/>
</dbReference>
<comment type="catalytic activity">
    <reaction evidence="7">
        <text>L-threonyl-[protein] + ATP = O-phospho-L-threonyl-[protein] + ADP + H(+)</text>
        <dbReference type="Rhea" id="RHEA:46608"/>
        <dbReference type="Rhea" id="RHEA-COMP:11060"/>
        <dbReference type="Rhea" id="RHEA-COMP:11605"/>
        <dbReference type="ChEBI" id="CHEBI:15378"/>
        <dbReference type="ChEBI" id="CHEBI:30013"/>
        <dbReference type="ChEBI" id="CHEBI:30616"/>
        <dbReference type="ChEBI" id="CHEBI:61977"/>
        <dbReference type="ChEBI" id="CHEBI:456216"/>
        <dbReference type="EC" id="2.7.11.1"/>
    </reaction>
</comment>
<dbReference type="Gramene" id="QL05p080407:mrna">
    <property type="protein sequence ID" value="QL05p080407:mrna"/>
    <property type="gene ID" value="QL05p080407"/>
</dbReference>
<evidence type="ECO:0000313" key="11">
    <source>
        <dbReference type="Proteomes" id="UP000594261"/>
    </source>
</evidence>
<evidence type="ECO:0000259" key="9">
    <source>
        <dbReference type="PROSITE" id="PS50948"/>
    </source>
</evidence>
<dbReference type="PANTHER" id="PTHR27002">
    <property type="entry name" value="RECEPTOR-LIKE SERINE/THREONINE-PROTEIN KINASE SD1-8"/>
    <property type="match status" value="1"/>
</dbReference>
<dbReference type="PROSITE" id="PS50948">
    <property type="entry name" value="PAN"/>
    <property type="match status" value="1"/>
</dbReference>